<organism evidence="1 2">
    <name type="scientific">Panagrolaimus sp. JU765</name>
    <dbReference type="NCBI Taxonomy" id="591449"/>
    <lineage>
        <taxon>Eukaryota</taxon>
        <taxon>Metazoa</taxon>
        <taxon>Ecdysozoa</taxon>
        <taxon>Nematoda</taxon>
        <taxon>Chromadorea</taxon>
        <taxon>Rhabditida</taxon>
        <taxon>Tylenchina</taxon>
        <taxon>Panagrolaimomorpha</taxon>
        <taxon>Panagrolaimoidea</taxon>
        <taxon>Panagrolaimidae</taxon>
        <taxon>Panagrolaimus</taxon>
    </lineage>
</organism>
<dbReference type="WBParaSite" id="JU765_v2.g14458.t1">
    <property type="protein sequence ID" value="JU765_v2.g14458.t1"/>
    <property type="gene ID" value="JU765_v2.g14458"/>
</dbReference>
<accession>A0AC34QAA8</accession>
<name>A0AC34QAA8_9BILA</name>
<protein>
    <submittedName>
        <fullName evidence="2">Uncharacterized protein</fullName>
    </submittedName>
</protein>
<reference evidence="2" key="1">
    <citation type="submission" date="2022-11" db="UniProtKB">
        <authorList>
            <consortium name="WormBaseParasite"/>
        </authorList>
    </citation>
    <scope>IDENTIFICATION</scope>
</reference>
<sequence>MVAKNHIYYDYCAGYLPTFYRASVDIWMGSGDPSTSSECNTVYDSCDPAAVGSSIMNFKMNSTATAPNRHDFETEIWRLNNAISKVYKDIEKYWSEERRIESATLKTEEQVLKKEFMNAKELTKTLENTVKEAQVLFTNKQKELRDLEDSDMTYKDPELAKRMLNQLETRYHKQKFSNAREEQLIVKEIERAKRNLTKLTRYLPIAEECKRLETEWRQTRTKFQNQKRNLWEIRERWQKVRQNLKKLREPVIRLKYHLTELKAQKKVLITKYNDERSIYNQWMKNHKSQGLSSFPVAMINDGQDDFEPFLEKKRVCQRLISYLNQLHSSVDNDLPKDLLAEVTEAAQQICANHPRPRISIESDDSADDFPPSFAQLNIKKADDDEIETTSTKSKKRLNAKRSLKKLTMPITHDIDYYRLFSDIDVLPPKTYADKLTMPITHDIDYYRLFSDIDVLPPKTYADVEETLVKVKQILEFYEEQTKLATNEEDREFCLSPIPSIISMNGSDIYDSPLLSPHSTSSTSLFHGESTDESPEVISRASSSQKFAYVNVPRQSL</sequence>
<evidence type="ECO:0000313" key="1">
    <source>
        <dbReference type="Proteomes" id="UP000887576"/>
    </source>
</evidence>
<dbReference type="Proteomes" id="UP000887576">
    <property type="component" value="Unplaced"/>
</dbReference>
<proteinExistence type="predicted"/>
<evidence type="ECO:0000313" key="2">
    <source>
        <dbReference type="WBParaSite" id="JU765_v2.g14458.t1"/>
    </source>
</evidence>